<dbReference type="InterPro" id="IPR029044">
    <property type="entry name" value="Nucleotide-diphossugar_trans"/>
</dbReference>
<dbReference type="PANTHER" id="PTHR10859:SF91">
    <property type="entry name" value="DOLICHYL-PHOSPHATE BETA-GLUCOSYLTRANSFERASE"/>
    <property type="match status" value="1"/>
</dbReference>
<feature type="domain" description="Glycosyltransferase 2-like" evidence="1">
    <location>
        <begin position="8"/>
        <end position="97"/>
    </location>
</feature>
<gene>
    <name evidence="2" type="ORF">AUCHE_09_00640</name>
</gene>
<reference evidence="2 3" key="1">
    <citation type="submission" date="2012-08" db="EMBL/GenBank/DDBJ databases">
        <title>Whole genome shotgun sequence of Austwickia chelonae NBRC 105200.</title>
        <authorList>
            <person name="Yoshida I."/>
            <person name="Hosoyama A."/>
            <person name="Tsuchikane K."/>
            <person name="Katsumata H."/>
            <person name="Ando Y."/>
            <person name="Ohji S."/>
            <person name="Hamada M."/>
            <person name="Tamura T."/>
            <person name="Yamazoe A."/>
            <person name="Yamazaki S."/>
            <person name="Fujita N."/>
        </authorList>
    </citation>
    <scope>NUCLEOTIDE SEQUENCE [LARGE SCALE GENOMIC DNA]</scope>
    <source>
        <strain evidence="2 3">NBRC 105200</strain>
    </source>
</reference>
<dbReference type="OrthoDB" id="2369748at2"/>
<name>K6VP02_9MICO</name>
<dbReference type="Proteomes" id="UP000008495">
    <property type="component" value="Unassembled WGS sequence"/>
</dbReference>
<evidence type="ECO:0000259" key="1">
    <source>
        <dbReference type="Pfam" id="PF00535"/>
    </source>
</evidence>
<dbReference type="GO" id="GO:0006487">
    <property type="term" value="P:protein N-linked glycosylation"/>
    <property type="evidence" value="ECO:0007669"/>
    <property type="project" value="TreeGrafter"/>
</dbReference>
<dbReference type="GO" id="GO:0016740">
    <property type="term" value="F:transferase activity"/>
    <property type="evidence" value="ECO:0007669"/>
    <property type="project" value="UniProtKB-KW"/>
</dbReference>
<evidence type="ECO:0000313" key="3">
    <source>
        <dbReference type="Proteomes" id="UP000008495"/>
    </source>
</evidence>
<dbReference type="InterPro" id="IPR001173">
    <property type="entry name" value="Glyco_trans_2-like"/>
</dbReference>
<keyword evidence="3" id="KW-1185">Reference proteome</keyword>
<accession>K6VP02</accession>
<dbReference type="RefSeq" id="WP_006503214.1">
    <property type="nucleotide sequence ID" value="NZ_BAGZ01000009.1"/>
</dbReference>
<dbReference type="eggNOG" id="COG1216">
    <property type="taxonomic scope" value="Bacteria"/>
</dbReference>
<dbReference type="STRING" id="100225.SAMN05421595_2728"/>
<dbReference type="CDD" id="cd04179">
    <property type="entry name" value="DPM_DPG-synthase_like"/>
    <property type="match status" value="1"/>
</dbReference>
<protein>
    <submittedName>
        <fullName evidence="2">Putative glycosyltransferase</fullName>
    </submittedName>
</protein>
<dbReference type="EMBL" id="BAGZ01000009">
    <property type="protein sequence ID" value="GAB78459.1"/>
    <property type="molecule type" value="Genomic_DNA"/>
</dbReference>
<proteinExistence type="predicted"/>
<organism evidence="2 3">
    <name type="scientific">Austwickia chelonae NBRC 105200</name>
    <dbReference type="NCBI Taxonomy" id="1184607"/>
    <lineage>
        <taxon>Bacteria</taxon>
        <taxon>Bacillati</taxon>
        <taxon>Actinomycetota</taxon>
        <taxon>Actinomycetes</taxon>
        <taxon>Micrococcales</taxon>
        <taxon>Dermatophilaceae</taxon>
        <taxon>Austwickia</taxon>
    </lineage>
</organism>
<dbReference type="AlphaFoldDB" id="K6VP02"/>
<comment type="caution">
    <text evidence="2">The sequence shown here is derived from an EMBL/GenBank/DDBJ whole genome shotgun (WGS) entry which is preliminary data.</text>
</comment>
<dbReference type="SUPFAM" id="SSF53448">
    <property type="entry name" value="Nucleotide-diphospho-sugar transferases"/>
    <property type="match status" value="1"/>
</dbReference>
<evidence type="ECO:0000313" key="2">
    <source>
        <dbReference type="EMBL" id="GAB78459.1"/>
    </source>
</evidence>
<keyword evidence="2" id="KW-0808">Transferase</keyword>
<dbReference type="Gene3D" id="3.90.550.10">
    <property type="entry name" value="Spore Coat Polysaccharide Biosynthesis Protein SpsA, Chain A"/>
    <property type="match status" value="1"/>
</dbReference>
<sequence>MSATPALSVIVPAHNAGPVLETTVEQLTAALADIPGSEVIIIENGSTDGTWALAQELGAREWPTPVVVCQSAVGLGEAYREGIRRATGERLLLTADDLPFGMSDVEAWRLAGCPGGLVVGSKAHPGSTVPRAFVRRLMTLVFTTLRRGTLALHVGDTQGTVFVPTAWAREVLPRLREGGYLFSTELLYAAHLQGHPITEVPIVLRERDDDGGTRIKVSDILEMAFGLVKLRRRRGEFTRS</sequence>
<dbReference type="PANTHER" id="PTHR10859">
    <property type="entry name" value="GLYCOSYL TRANSFERASE"/>
    <property type="match status" value="1"/>
</dbReference>
<dbReference type="Pfam" id="PF00535">
    <property type="entry name" value="Glycos_transf_2"/>
    <property type="match status" value="1"/>
</dbReference>